<name>A0AAV3ZKN7_9GAST</name>
<sequence>MVISGFQTIVSSNRPPVSVKYKSRLGKKNCDIGLNIKLKEGLQFGPGSRRMYGTILVLLKLLLAMTTAQEPSMKIVTSSSSFSCSKDFLVLGEDFVTFELDVSGNNSEYTLHDYTYAPRFILSRLVRENGKTRAYEDTICWPFGEDQNHFCEKTNVSGKSPGCSCESVGAQVYRVKTVHIIKKHLEIKSSIRLVWISNTGGTITKDYYLPKVRAEPNIKNVQITPSFSCTFEYQIQDYTILRLDLSGNSSRYSFKKDVWPRFEYRARKNGKLNKAMLFCTPFTIPQNGFCVRKDFFPNGCSCEHVGKDTFRLRANLTIWGEEMSVGVISLAWPGPKTTVRYDYDLSKFETTPGNANFNVCVNQRHVLLSAPLAMHTMFLVTSLTSQANTPRSDHDHHHCQP</sequence>
<comment type="caution">
    <text evidence="1">The sequence shown here is derived from an EMBL/GenBank/DDBJ whole genome shotgun (WGS) entry which is preliminary data.</text>
</comment>
<proteinExistence type="predicted"/>
<protein>
    <submittedName>
        <fullName evidence="1">Uncharacterized protein</fullName>
    </submittedName>
</protein>
<dbReference type="EMBL" id="BLXT01002679">
    <property type="protein sequence ID" value="GFN96495.1"/>
    <property type="molecule type" value="Genomic_DNA"/>
</dbReference>
<organism evidence="1 2">
    <name type="scientific">Plakobranchus ocellatus</name>
    <dbReference type="NCBI Taxonomy" id="259542"/>
    <lineage>
        <taxon>Eukaryota</taxon>
        <taxon>Metazoa</taxon>
        <taxon>Spiralia</taxon>
        <taxon>Lophotrochozoa</taxon>
        <taxon>Mollusca</taxon>
        <taxon>Gastropoda</taxon>
        <taxon>Heterobranchia</taxon>
        <taxon>Euthyneura</taxon>
        <taxon>Panpulmonata</taxon>
        <taxon>Sacoglossa</taxon>
        <taxon>Placobranchoidea</taxon>
        <taxon>Plakobranchidae</taxon>
        <taxon>Plakobranchus</taxon>
    </lineage>
</organism>
<accession>A0AAV3ZKN7</accession>
<keyword evidence="2" id="KW-1185">Reference proteome</keyword>
<gene>
    <name evidence="1" type="ORF">PoB_002300100</name>
</gene>
<dbReference type="AlphaFoldDB" id="A0AAV3ZKN7"/>
<evidence type="ECO:0000313" key="1">
    <source>
        <dbReference type="EMBL" id="GFN96495.1"/>
    </source>
</evidence>
<reference evidence="1 2" key="1">
    <citation type="journal article" date="2021" name="Elife">
        <title>Chloroplast acquisition without the gene transfer in kleptoplastic sea slugs, Plakobranchus ocellatus.</title>
        <authorList>
            <person name="Maeda T."/>
            <person name="Takahashi S."/>
            <person name="Yoshida T."/>
            <person name="Shimamura S."/>
            <person name="Takaki Y."/>
            <person name="Nagai Y."/>
            <person name="Toyoda A."/>
            <person name="Suzuki Y."/>
            <person name="Arimoto A."/>
            <person name="Ishii H."/>
            <person name="Satoh N."/>
            <person name="Nishiyama T."/>
            <person name="Hasebe M."/>
            <person name="Maruyama T."/>
            <person name="Minagawa J."/>
            <person name="Obokata J."/>
            <person name="Shigenobu S."/>
        </authorList>
    </citation>
    <scope>NUCLEOTIDE SEQUENCE [LARGE SCALE GENOMIC DNA]</scope>
</reference>
<dbReference type="Proteomes" id="UP000735302">
    <property type="component" value="Unassembled WGS sequence"/>
</dbReference>
<evidence type="ECO:0000313" key="2">
    <source>
        <dbReference type="Proteomes" id="UP000735302"/>
    </source>
</evidence>